<keyword evidence="2" id="KW-1133">Transmembrane helix</keyword>
<feature type="compositionally biased region" description="Low complexity" evidence="1">
    <location>
        <begin position="158"/>
        <end position="167"/>
    </location>
</feature>
<evidence type="ECO:0000256" key="2">
    <source>
        <dbReference type="SAM" id="Phobius"/>
    </source>
</evidence>
<dbReference type="Proteomes" id="UP000005408">
    <property type="component" value="Unassembled WGS sequence"/>
</dbReference>
<sequence>MSHLFIFNLNILCIYLLGYLVEYCSPAEDCEWSAWTERDSDEFQHRAMECDGKVEIESRNCNITTCSISNGKNRTTENPPETTPIEHVDLPNHSGGSFSVKDTATLPTTKHHGNLSQNSLLPSEETVGSNNHNRSISATTQINWHGKLDDDKSKTKLKNTTDSNSTTAKTMIISQSRSDEKNQGKLETASITEDVMVLRNVSPKSDFGYAACEQRKEQELNGFRYVKECLISVLALILVIAVTAHWCRRQKRSLDCLADEMSHQFVFQLVLVCLFLFGHYCSSADDCDRSTWTDLDSDNMQHRVKDCGNVTEHEIRNKLPIVIYRCPKTAATPGLYHSYEPKMDLASEVPIETRETPEIPIVISDTEISTWDKNPKLNQTKLIGLQYVREYLISVLAVNLVTVVFAFWCVMQMSLFLFGHYCSSADDCDWSTWTDLDSDNMQHRVRDCGNGSLQIDSRHCKQRFYDIPNVTEHERQNKLPIVIYRCPKTAATPGLYHSYEPKIDLASEVPIETRETPEIPIVISDREISTWDKNPKLDQTKLIEMLKNIIIGALSLALIGVSTMLCIQCKKRTSVIKRDSCTLSDMEFRSRQRSERTRSTTSSGYAIPKIRSIISSGDSTYNRLTECNYMNTSFMTESQSPSFIDDEQLDENSAVMQSAKMQVIFEKMANGHQENTGSMDSTSTSHSYIDVVEGGGRSLLSDSLTSSGYTKPNQDIRKQLNGVLKKIPKSRGKVSR</sequence>
<proteinExistence type="predicted"/>
<feature type="compositionally biased region" description="Polar residues" evidence="1">
    <location>
        <begin position="110"/>
        <end position="143"/>
    </location>
</feature>
<evidence type="ECO:0000313" key="3">
    <source>
        <dbReference type="EnsemblMetazoa" id="G4993.8:cds"/>
    </source>
</evidence>
<keyword evidence="4" id="KW-1185">Reference proteome</keyword>
<feature type="transmembrane region" description="Helical" evidence="2">
    <location>
        <begin position="265"/>
        <end position="282"/>
    </location>
</feature>
<protein>
    <submittedName>
        <fullName evidence="3">Uncharacterized protein</fullName>
    </submittedName>
</protein>
<evidence type="ECO:0000256" key="1">
    <source>
        <dbReference type="SAM" id="MobiDB-lite"/>
    </source>
</evidence>
<dbReference type="AlphaFoldDB" id="A0A8W8N7L5"/>
<reference evidence="3" key="1">
    <citation type="submission" date="2022-08" db="UniProtKB">
        <authorList>
            <consortium name="EnsemblMetazoa"/>
        </authorList>
    </citation>
    <scope>IDENTIFICATION</scope>
    <source>
        <strain evidence="3">05x7-T-G4-1.051#20</strain>
    </source>
</reference>
<keyword evidence="2" id="KW-0472">Membrane</keyword>
<accession>A0A8W8N7L5</accession>
<feature type="region of interest" description="Disordered" evidence="1">
    <location>
        <begin position="110"/>
        <end position="184"/>
    </location>
</feature>
<dbReference type="EnsemblMetazoa" id="G4993.8">
    <property type="protein sequence ID" value="G4993.8:cds"/>
    <property type="gene ID" value="G4993"/>
</dbReference>
<feature type="region of interest" description="Disordered" evidence="1">
    <location>
        <begin position="72"/>
        <end position="94"/>
    </location>
</feature>
<feature type="transmembrane region" description="Helical" evidence="2">
    <location>
        <begin position="391"/>
        <end position="418"/>
    </location>
</feature>
<keyword evidence="2" id="KW-0812">Transmembrane</keyword>
<evidence type="ECO:0000313" key="4">
    <source>
        <dbReference type="Proteomes" id="UP000005408"/>
    </source>
</evidence>
<organism evidence="3 4">
    <name type="scientific">Magallana gigas</name>
    <name type="common">Pacific oyster</name>
    <name type="synonym">Crassostrea gigas</name>
    <dbReference type="NCBI Taxonomy" id="29159"/>
    <lineage>
        <taxon>Eukaryota</taxon>
        <taxon>Metazoa</taxon>
        <taxon>Spiralia</taxon>
        <taxon>Lophotrochozoa</taxon>
        <taxon>Mollusca</taxon>
        <taxon>Bivalvia</taxon>
        <taxon>Autobranchia</taxon>
        <taxon>Pteriomorphia</taxon>
        <taxon>Ostreida</taxon>
        <taxon>Ostreoidea</taxon>
        <taxon>Ostreidae</taxon>
        <taxon>Magallana</taxon>
    </lineage>
</organism>
<name>A0A8W8N7L5_MAGGI</name>
<feature type="transmembrane region" description="Helical" evidence="2">
    <location>
        <begin position="225"/>
        <end position="245"/>
    </location>
</feature>